<dbReference type="HOGENOM" id="CLU_117100_1_0_10"/>
<sequence>MRKILFSLLVICFAQGAFAQKQLVWQLLGMTTYQTDPGDSGELNYSPQFPAVLETQFEGEEVVISGYLIPIDLEAGKYALSKNPFTSCFFCGNAGPETVMELHFSENPGRFATDEYLMIKGTLQLNRNGSGLFFVLRNAEIHG</sequence>
<dbReference type="AlphaFoldDB" id="G8R767"/>
<gene>
    <name evidence="2" type="ordered locus">Oweho_3526</name>
</gene>
<dbReference type="OrthoDB" id="1348500at2"/>
<feature type="chain" id="PRO_5003514410" description="DUF3299 domain-containing protein" evidence="1">
    <location>
        <begin position="20"/>
        <end position="143"/>
    </location>
</feature>
<dbReference type="Proteomes" id="UP000005631">
    <property type="component" value="Chromosome"/>
</dbReference>
<dbReference type="KEGG" id="oho:Oweho_3526"/>
<dbReference type="RefSeq" id="WP_014203821.1">
    <property type="nucleotide sequence ID" value="NC_016599.1"/>
</dbReference>
<evidence type="ECO:0000313" key="3">
    <source>
        <dbReference type="Proteomes" id="UP000005631"/>
    </source>
</evidence>
<feature type="signal peptide" evidence="1">
    <location>
        <begin position="1"/>
        <end position="19"/>
    </location>
</feature>
<proteinExistence type="predicted"/>
<dbReference type="STRING" id="926562.Oweho_3526"/>
<dbReference type="eggNOG" id="COG3495">
    <property type="taxonomic scope" value="Bacteria"/>
</dbReference>
<keyword evidence="1" id="KW-0732">Signal</keyword>
<protein>
    <recommendedName>
        <fullName evidence="4">DUF3299 domain-containing protein</fullName>
    </recommendedName>
</protein>
<reference evidence="2 3" key="1">
    <citation type="journal article" date="2012" name="Stand. Genomic Sci.">
        <title>Genome sequence of the orange-pigmented seawater bacterium Owenweeksia hongkongensis type strain (UST20020801(T)).</title>
        <authorList>
            <person name="Riedel T."/>
            <person name="Held B."/>
            <person name="Nolan M."/>
            <person name="Lucas S."/>
            <person name="Lapidus A."/>
            <person name="Tice H."/>
            <person name="Del Rio T.G."/>
            <person name="Cheng J.F."/>
            <person name="Han C."/>
            <person name="Tapia R."/>
            <person name="Goodwin L.A."/>
            <person name="Pitluck S."/>
            <person name="Liolios K."/>
            <person name="Mavromatis K."/>
            <person name="Pagani I."/>
            <person name="Ivanova N."/>
            <person name="Mikhailova N."/>
            <person name="Pati A."/>
            <person name="Chen A."/>
            <person name="Palaniappan K."/>
            <person name="Rohde M."/>
            <person name="Tindall B.J."/>
            <person name="Detter J.C."/>
            <person name="Goker M."/>
            <person name="Woyke T."/>
            <person name="Bristow J."/>
            <person name="Eisen J.A."/>
            <person name="Markowitz V."/>
            <person name="Hugenholtz P."/>
            <person name="Klenk H.P."/>
            <person name="Kyrpides N.C."/>
        </authorList>
    </citation>
    <scope>NUCLEOTIDE SEQUENCE</scope>
    <source>
        <strain evidence="3">DSM 17368 / JCM 12287 / NRRL B-23963</strain>
    </source>
</reference>
<evidence type="ECO:0000313" key="2">
    <source>
        <dbReference type="EMBL" id="AEV34474.1"/>
    </source>
</evidence>
<dbReference type="EMBL" id="CP003156">
    <property type="protein sequence ID" value="AEV34474.1"/>
    <property type="molecule type" value="Genomic_DNA"/>
</dbReference>
<evidence type="ECO:0000256" key="1">
    <source>
        <dbReference type="SAM" id="SignalP"/>
    </source>
</evidence>
<accession>G8R767</accession>
<organism evidence="2 3">
    <name type="scientific">Owenweeksia hongkongensis (strain DSM 17368 / CIP 108786 / JCM 12287 / NRRL B-23963 / UST20020801)</name>
    <dbReference type="NCBI Taxonomy" id="926562"/>
    <lineage>
        <taxon>Bacteria</taxon>
        <taxon>Pseudomonadati</taxon>
        <taxon>Bacteroidota</taxon>
        <taxon>Flavobacteriia</taxon>
        <taxon>Flavobacteriales</taxon>
        <taxon>Owenweeksiaceae</taxon>
        <taxon>Owenweeksia</taxon>
    </lineage>
</organism>
<name>G8R767_OWEHD</name>
<evidence type="ECO:0008006" key="4">
    <source>
        <dbReference type="Google" id="ProtNLM"/>
    </source>
</evidence>
<keyword evidence="3" id="KW-1185">Reference proteome</keyword>